<protein>
    <submittedName>
        <fullName evidence="1">Agglutinin biogenesis protein MshI</fullName>
    </submittedName>
</protein>
<reference evidence="1 2" key="1">
    <citation type="submission" date="2021-11" db="EMBL/GenBank/DDBJ databases">
        <authorList>
            <person name="Huq M.A."/>
        </authorList>
    </citation>
    <scope>NUCLEOTIDE SEQUENCE [LARGE SCALE GENOMIC DNA]</scope>
    <source>
        <strain evidence="1 2">MAHUQ-52</strain>
    </source>
</reference>
<dbReference type="EMBL" id="JAJHPV010000014">
    <property type="protein sequence ID" value="MCC6072370.1"/>
    <property type="molecule type" value="Genomic_DNA"/>
</dbReference>
<gene>
    <name evidence="1" type="ORF">LMJ30_15595</name>
</gene>
<dbReference type="Gene3D" id="3.30.420.40">
    <property type="match status" value="2"/>
</dbReference>
<organism evidence="1 2">
    <name type="scientific">Massilia agrisoli</name>
    <dbReference type="NCBI Taxonomy" id="2892444"/>
    <lineage>
        <taxon>Bacteria</taxon>
        <taxon>Pseudomonadati</taxon>
        <taxon>Pseudomonadota</taxon>
        <taxon>Betaproteobacteria</taxon>
        <taxon>Burkholderiales</taxon>
        <taxon>Oxalobacteraceae</taxon>
        <taxon>Telluria group</taxon>
        <taxon>Massilia</taxon>
    </lineage>
</organism>
<dbReference type="Proteomes" id="UP001198701">
    <property type="component" value="Unassembled WGS sequence"/>
</dbReference>
<comment type="caution">
    <text evidence="1">The sequence shown here is derived from an EMBL/GenBank/DDBJ whole genome shotgun (WGS) entry which is preliminary data.</text>
</comment>
<dbReference type="Gene3D" id="3.30.1490.300">
    <property type="match status" value="1"/>
</dbReference>
<name>A0ABS8IYV6_9BURK</name>
<keyword evidence="2" id="KW-1185">Reference proteome</keyword>
<proteinExistence type="predicted"/>
<evidence type="ECO:0000313" key="2">
    <source>
        <dbReference type="Proteomes" id="UP001198701"/>
    </source>
</evidence>
<dbReference type="SUPFAM" id="SSF53067">
    <property type="entry name" value="Actin-like ATPase domain"/>
    <property type="match status" value="1"/>
</dbReference>
<accession>A0ABS8IYV6</accession>
<dbReference type="RefSeq" id="WP_229433257.1">
    <property type="nucleotide sequence ID" value="NZ_JAJHPV010000014.1"/>
</dbReference>
<sequence length="262" mass="29047">MLEKAGRELGAASYHCTTILSGGEYQMLAVEAPNVPVEELKTAVRWRLKDMLDFHVDDATIDVLDIPVDKNAAVRTSHGMFAVAARNSVIETRQGMFAAAKVGLSVIDIPEMAQRNISGLMEPEGRGLAMLSFGADGGLLTVTFNGELYLSRRIDVTLEQLLDADHDRKHASFDKITLELQRSLDHFDRQFHFISVSRLLLAPSGVTGLEEYLSSNLYTPVQTMDLGEALDISRIPELLDKAVQQRFFFTIGAALRHEETQL</sequence>
<dbReference type="InterPro" id="IPR043129">
    <property type="entry name" value="ATPase_NBD"/>
</dbReference>
<evidence type="ECO:0000313" key="1">
    <source>
        <dbReference type="EMBL" id="MCC6072370.1"/>
    </source>
</evidence>